<keyword evidence="1" id="KW-1133">Transmembrane helix</keyword>
<sequence length="335" mass="34038">MTQPLPHRRRAWVLGVLVPALITAASWLAVVRLLPRLPDPVAVHWGPSGVVDRTGTVAELVAPMAVISGLSLLVMAAFSVLTGRQAITRRLTLGLAVGLATLFAGMTLVSVTSQVDAATAADAASPDGWLAVSILAAVALGAVAGALAGSDPALPATGTAADGAPTADLPEGHRAVWVRGVAGLGTTVTWVVVAAGTAASAALWLLADTALPLVVTLPLLALLLTMTTWQVQVDARGLTARGTFGWPRVHVPAGEVERADVTTVRPFAEFGGWGLRTSVGGKVGVVIRTGEAIAVERSGGRHLVITVDDAASGAALLNTYAARARTAPARDATSD</sequence>
<evidence type="ECO:0000259" key="2">
    <source>
        <dbReference type="Pfam" id="PF07853"/>
    </source>
</evidence>
<feature type="transmembrane region" description="Helical" evidence="1">
    <location>
        <begin position="12"/>
        <end position="30"/>
    </location>
</feature>
<dbReference type="RefSeq" id="WP_110853712.1">
    <property type="nucleotide sequence ID" value="NZ_QKLZ01000018.1"/>
</dbReference>
<gene>
    <name evidence="3" type="ORF">SAMN05216184_11833</name>
</gene>
<feature type="domain" description="DUF1648" evidence="2">
    <location>
        <begin position="21"/>
        <end position="57"/>
    </location>
</feature>
<dbReference type="Pfam" id="PF07853">
    <property type="entry name" value="DUF1648"/>
    <property type="match status" value="1"/>
</dbReference>
<dbReference type="AlphaFoldDB" id="A0A2Y9AQ13"/>
<evidence type="ECO:0000256" key="1">
    <source>
        <dbReference type="SAM" id="Phobius"/>
    </source>
</evidence>
<feature type="transmembrane region" description="Helical" evidence="1">
    <location>
        <begin position="181"/>
        <end position="204"/>
    </location>
</feature>
<feature type="transmembrane region" description="Helical" evidence="1">
    <location>
        <begin position="93"/>
        <end position="109"/>
    </location>
</feature>
<feature type="transmembrane region" description="Helical" evidence="1">
    <location>
        <begin position="60"/>
        <end position="81"/>
    </location>
</feature>
<dbReference type="Proteomes" id="UP000250222">
    <property type="component" value="Unassembled WGS sequence"/>
</dbReference>
<keyword evidence="1" id="KW-0812">Transmembrane</keyword>
<proteinExistence type="predicted"/>
<dbReference type="InterPro" id="IPR012867">
    <property type="entry name" value="DUF1648"/>
</dbReference>
<feature type="transmembrane region" description="Helical" evidence="1">
    <location>
        <begin position="210"/>
        <end position="231"/>
    </location>
</feature>
<evidence type="ECO:0000313" key="3">
    <source>
        <dbReference type="EMBL" id="SSA46484.1"/>
    </source>
</evidence>
<protein>
    <recommendedName>
        <fullName evidence="2">DUF1648 domain-containing protein</fullName>
    </recommendedName>
</protein>
<organism evidence="3 4">
    <name type="scientific">Georgenia satyanarayanai</name>
    <dbReference type="NCBI Taxonomy" id="860221"/>
    <lineage>
        <taxon>Bacteria</taxon>
        <taxon>Bacillati</taxon>
        <taxon>Actinomycetota</taxon>
        <taxon>Actinomycetes</taxon>
        <taxon>Micrococcales</taxon>
        <taxon>Bogoriellaceae</taxon>
        <taxon>Georgenia</taxon>
    </lineage>
</organism>
<feature type="transmembrane region" description="Helical" evidence="1">
    <location>
        <begin position="129"/>
        <end position="148"/>
    </location>
</feature>
<reference evidence="3 4" key="1">
    <citation type="submission" date="2016-10" db="EMBL/GenBank/DDBJ databases">
        <authorList>
            <person name="Cai Z."/>
        </authorList>
    </citation>
    <scope>NUCLEOTIDE SEQUENCE [LARGE SCALE GENOMIC DNA]</scope>
    <source>
        <strain evidence="3 4">CGMCC 1.10826</strain>
    </source>
</reference>
<name>A0A2Y9AQ13_9MICO</name>
<dbReference type="OrthoDB" id="3178004at2"/>
<accession>A0A2Y9AQ13</accession>
<keyword evidence="4" id="KW-1185">Reference proteome</keyword>
<evidence type="ECO:0000313" key="4">
    <source>
        <dbReference type="Proteomes" id="UP000250222"/>
    </source>
</evidence>
<dbReference type="EMBL" id="UETB01000018">
    <property type="protein sequence ID" value="SSA46484.1"/>
    <property type="molecule type" value="Genomic_DNA"/>
</dbReference>
<keyword evidence="1" id="KW-0472">Membrane</keyword>